<feature type="transmembrane region" description="Helical" evidence="1">
    <location>
        <begin position="506"/>
        <end position="534"/>
    </location>
</feature>
<name>A0A1J4MKA9_9CRYT</name>
<comment type="caution">
    <text evidence="2">The sequence shown here is derived from an EMBL/GenBank/DDBJ whole genome shotgun (WGS) entry which is preliminary data.</text>
</comment>
<feature type="transmembrane region" description="Helical" evidence="1">
    <location>
        <begin position="282"/>
        <end position="302"/>
    </location>
</feature>
<feature type="transmembrane region" description="Helical" evidence="1">
    <location>
        <begin position="164"/>
        <end position="186"/>
    </location>
</feature>
<keyword evidence="1" id="KW-0472">Membrane</keyword>
<feature type="transmembrane region" description="Helical" evidence="1">
    <location>
        <begin position="479"/>
        <end position="500"/>
    </location>
</feature>
<feature type="transmembrane region" description="Helical" evidence="1">
    <location>
        <begin position="412"/>
        <end position="429"/>
    </location>
</feature>
<organism evidence="2 3">
    <name type="scientific">Cryptosporidium ubiquitum</name>
    <dbReference type="NCBI Taxonomy" id="857276"/>
    <lineage>
        <taxon>Eukaryota</taxon>
        <taxon>Sar</taxon>
        <taxon>Alveolata</taxon>
        <taxon>Apicomplexa</taxon>
        <taxon>Conoidasida</taxon>
        <taxon>Coccidia</taxon>
        <taxon>Eucoccidiorida</taxon>
        <taxon>Eimeriorina</taxon>
        <taxon>Cryptosporidiidae</taxon>
        <taxon>Cryptosporidium</taxon>
    </lineage>
</organism>
<gene>
    <name evidence="2" type="ORF">cubi_02517</name>
</gene>
<feature type="transmembrane region" description="Helical" evidence="1">
    <location>
        <begin position="254"/>
        <end position="276"/>
    </location>
</feature>
<proteinExistence type="predicted"/>
<feature type="transmembrane region" description="Helical" evidence="1">
    <location>
        <begin position="95"/>
        <end position="117"/>
    </location>
</feature>
<dbReference type="AlphaFoldDB" id="A0A1J4MKA9"/>
<protein>
    <submittedName>
        <fullName evidence="2">Uncharacterized protein</fullName>
    </submittedName>
</protein>
<dbReference type="Proteomes" id="UP000186176">
    <property type="component" value="Unassembled WGS sequence"/>
</dbReference>
<reference evidence="2 3" key="1">
    <citation type="submission" date="2016-10" db="EMBL/GenBank/DDBJ databases">
        <title>Reductive evolution of mitochondrial metabolism and differential evolution of invasion-related proteins in Cryptosporidium.</title>
        <authorList>
            <person name="Liu S."/>
            <person name="Roellig D.M."/>
            <person name="Guo Y."/>
            <person name="Li N."/>
            <person name="Frace M.A."/>
            <person name="Tang K."/>
            <person name="Zhang L."/>
            <person name="Feng Y."/>
            <person name="Xiao L."/>
        </authorList>
    </citation>
    <scope>NUCLEOTIDE SEQUENCE [LARGE SCALE GENOMIC DNA]</scope>
    <source>
        <strain evidence="2">39726</strain>
    </source>
</reference>
<dbReference type="GeneID" id="39979307"/>
<feature type="transmembrane region" description="Helical" evidence="1">
    <location>
        <begin position="380"/>
        <end position="400"/>
    </location>
</feature>
<dbReference type="RefSeq" id="XP_028874649.1">
    <property type="nucleotide sequence ID" value="XM_029019528.1"/>
</dbReference>
<keyword evidence="1" id="KW-0812">Transmembrane</keyword>
<evidence type="ECO:0000313" key="2">
    <source>
        <dbReference type="EMBL" id="OII73285.1"/>
    </source>
</evidence>
<dbReference type="OrthoDB" id="340100at2759"/>
<dbReference type="VEuPathDB" id="CryptoDB:cubi_02517"/>
<dbReference type="EMBL" id="LRBP01000017">
    <property type="protein sequence ID" value="OII73285.1"/>
    <property type="molecule type" value="Genomic_DNA"/>
</dbReference>
<evidence type="ECO:0000313" key="3">
    <source>
        <dbReference type="Proteomes" id="UP000186176"/>
    </source>
</evidence>
<keyword evidence="1" id="KW-1133">Transmembrane helix</keyword>
<accession>A0A1J4MKA9</accession>
<keyword evidence="3" id="KW-1185">Reference proteome</keyword>
<evidence type="ECO:0000256" key="1">
    <source>
        <dbReference type="SAM" id="Phobius"/>
    </source>
</evidence>
<feature type="transmembrane region" description="Helical" evidence="1">
    <location>
        <begin position="314"/>
        <end position="335"/>
    </location>
</feature>
<sequence length="549" mass="64467">MEENVCEEAQDNVFEFKVNCLTDGHLKTISMIILIIVSIMDSCSENSYFTYFSQTLLGYIGTWLSFSLILFFYILGRSFYFKTPFKFRYVLISTLIKYMPIFFTVLLVVVPISFYLMPDFPGCLLIDYELDDNIGFFSFYKLYLGFIRVTTVRNFVRSKLLNKVLFWFAIPIIKITLFPFIISILCSSHKIKMMNHDVRTEVDELCYSESCVQNRLCYNNVELESNGMVRKESYIKELYQDLDQHNSISIRFRFFTLLFTFVLFTLAHSFIMVSNLGRAFQITYPLKLCWVYIFCLSLFGVLDILTSLMNNYKFALTFHCIIGFFLFATPCLFTYDMDNLIAKYYSFSCFFLLGIWDSSLEFITGKGAFHHFKLSTLIKYFLLSIFLYSVATGSKLLWLYDVHYDSDLTPRLKILGSLGIAISIYYLSIKKTILFKKKYQWIYKLRSKYSMDPSVFCFLNLIPSKKTFWKILKKDSFKLLSFVPITTSGITYVLSVKLLFGAFESFLTVLFVSPTLTLFIMNIPQTFSHIYTLYMKEKKQDFFFTSTNN</sequence>
<feature type="transmembrane region" description="Helical" evidence="1">
    <location>
        <begin position="56"/>
        <end position="75"/>
    </location>
</feature>